<proteinExistence type="predicted"/>
<dbReference type="AlphaFoldDB" id="A0A383RCF0"/>
<reference evidence="2" key="1">
    <citation type="submission" date="2018-08" db="EMBL/GenBank/DDBJ databases">
        <authorList>
            <person name="Chevrot R."/>
        </authorList>
    </citation>
    <scope>NUCLEOTIDE SEQUENCE [LARGE SCALE GENOMIC DNA]</scope>
</reference>
<accession>A0A383RCF0</accession>
<dbReference type="EMBL" id="LS992241">
    <property type="protein sequence ID" value="SYX84640.1"/>
    <property type="molecule type" value="Genomic_DNA"/>
</dbReference>
<evidence type="ECO:0000313" key="2">
    <source>
        <dbReference type="Proteomes" id="UP000304148"/>
    </source>
</evidence>
<dbReference type="Proteomes" id="UP000304148">
    <property type="component" value="Chromosome"/>
</dbReference>
<name>A0A383RCF0_PAEAL</name>
<dbReference type="RefSeq" id="WP_138186510.1">
    <property type="nucleotide sequence ID" value="NZ_LS992241.1"/>
</dbReference>
<gene>
    <name evidence="1" type="ORF">PBLR_13062</name>
</gene>
<sequence>MWQLRIYDMKHFWDGNYHLMELVKEVSEEPEKDCIYEIDGKTYRWCAISPENKVIGVKEISLNREPEEEDDDEFKCPYCGNVYEDAWELSSDEDRIECPCCGSEIEYEKDVSITYTVSPVKMSPIVTL</sequence>
<organism evidence="1 2">
    <name type="scientific">Paenibacillus alvei</name>
    <name type="common">Bacillus alvei</name>
    <dbReference type="NCBI Taxonomy" id="44250"/>
    <lineage>
        <taxon>Bacteria</taxon>
        <taxon>Bacillati</taxon>
        <taxon>Bacillota</taxon>
        <taxon>Bacilli</taxon>
        <taxon>Bacillales</taxon>
        <taxon>Paenibacillaceae</taxon>
        <taxon>Paenibacillus</taxon>
    </lineage>
</organism>
<protein>
    <submittedName>
        <fullName evidence="1">Uncharacterized protein</fullName>
    </submittedName>
</protein>
<evidence type="ECO:0000313" key="1">
    <source>
        <dbReference type="EMBL" id="SYX84640.1"/>
    </source>
</evidence>